<dbReference type="GO" id="GO:0016020">
    <property type="term" value="C:membrane"/>
    <property type="evidence" value="ECO:0007669"/>
    <property type="project" value="UniProtKB-SubCell"/>
</dbReference>
<keyword evidence="3" id="KW-0812">Transmembrane</keyword>
<evidence type="ECO:0000256" key="5">
    <source>
        <dbReference type="ARBA" id="ARBA00023136"/>
    </source>
</evidence>
<accession>A0A438BNG4</accession>
<name>A0A438BNG4_VITVI</name>
<evidence type="ECO:0000256" key="3">
    <source>
        <dbReference type="ARBA" id="ARBA00022692"/>
    </source>
</evidence>
<dbReference type="EMBL" id="QGNW01002703">
    <property type="protein sequence ID" value="RVW12482.1"/>
    <property type="molecule type" value="Genomic_DNA"/>
</dbReference>
<protein>
    <submittedName>
        <fullName evidence="7">Tetraspanin-10</fullName>
    </submittedName>
</protein>
<reference evidence="7 8" key="1">
    <citation type="journal article" date="2018" name="PLoS Genet.">
        <title>Population sequencing reveals clonal diversity and ancestral inbreeding in the grapevine cultivar Chardonnay.</title>
        <authorList>
            <person name="Roach M.J."/>
            <person name="Johnson D.L."/>
            <person name="Bohlmann J."/>
            <person name="van Vuuren H.J."/>
            <person name="Jones S.J."/>
            <person name="Pretorius I.S."/>
            <person name="Schmidt S.A."/>
            <person name="Borneman A.R."/>
        </authorList>
    </citation>
    <scope>NUCLEOTIDE SEQUENCE [LARGE SCALE GENOMIC DNA]</scope>
    <source>
        <strain evidence="8">cv. Chardonnay</strain>
        <tissue evidence="7">Leaf</tissue>
    </source>
</reference>
<dbReference type="PANTHER" id="PTHR32191">
    <property type="entry name" value="TETRASPANIN-8-RELATED"/>
    <property type="match status" value="1"/>
</dbReference>
<dbReference type="Proteomes" id="UP000288805">
    <property type="component" value="Unassembled WGS sequence"/>
</dbReference>
<comment type="subcellular location">
    <subcellularLocation>
        <location evidence="1">Membrane</location>
    </subcellularLocation>
</comment>
<gene>
    <name evidence="7" type="primary">TET10_0</name>
    <name evidence="7" type="ORF">CK203_093486</name>
</gene>
<organism evidence="7 8">
    <name type="scientific">Vitis vinifera</name>
    <name type="common">Grape</name>
    <dbReference type="NCBI Taxonomy" id="29760"/>
    <lineage>
        <taxon>Eukaryota</taxon>
        <taxon>Viridiplantae</taxon>
        <taxon>Streptophyta</taxon>
        <taxon>Embryophyta</taxon>
        <taxon>Tracheophyta</taxon>
        <taxon>Spermatophyta</taxon>
        <taxon>Magnoliopsida</taxon>
        <taxon>eudicotyledons</taxon>
        <taxon>Gunneridae</taxon>
        <taxon>Pentapetalae</taxon>
        <taxon>rosids</taxon>
        <taxon>Vitales</taxon>
        <taxon>Vitaceae</taxon>
        <taxon>Viteae</taxon>
        <taxon>Vitis</taxon>
    </lineage>
</organism>
<evidence type="ECO:0000313" key="8">
    <source>
        <dbReference type="Proteomes" id="UP000288805"/>
    </source>
</evidence>
<evidence type="ECO:0000256" key="2">
    <source>
        <dbReference type="ARBA" id="ARBA00006840"/>
    </source>
</evidence>
<dbReference type="AlphaFoldDB" id="A0A438BNG4"/>
<feature type="compositionally biased region" description="Basic and acidic residues" evidence="6">
    <location>
        <begin position="155"/>
        <end position="170"/>
    </location>
</feature>
<sequence length="234" mass="26197">MSKMEAILAWGILDAGGRNFLVCTGDLGLTPACIRILRFIITNNGSGHNVAGLRCGYPTVNASYYDLSFHPISSNKDCKLYKNSRASKCYNYDSCKAGVAQYMKTEWRVVAIFNVVLFVVLAKILRKGQWSTWWDAVQDEMLQAAALKLEEEHLRKNEEKGKSSAEKDGDSMQVHSPSEKKAEHEASFEILTNPARVVHAQSSLNFWKKADMSHITVEWISNWTAGCSMSHGSR</sequence>
<proteinExistence type="inferred from homology"/>
<feature type="region of interest" description="Disordered" evidence="6">
    <location>
        <begin position="155"/>
        <end position="185"/>
    </location>
</feature>
<evidence type="ECO:0000256" key="4">
    <source>
        <dbReference type="ARBA" id="ARBA00022989"/>
    </source>
</evidence>
<evidence type="ECO:0000256" key="1">
    <source>
        <dbReference type="ARBA" id="ARBA00004370"/>
    </source>
</evidence>
<comment type="similarity">
    <text evidence="2">Belongs to the tetraspanin (TM4SF) family.</text>
</comment>
<evidence type="ECO:0000313" key="7">
    <source>
        <dbReference type="EMBL" id="RVW12482.1"/>
    </source>
</evidence>
<keyword evidence="5" id="KW-0472">Membrane</keyword>
<dbReference type="GO" id="GO:0009734">
    <property type="term" value="P:auxin-activated signaling pathway"/>
    <property type="evidence" value="ECO:0007669"/>
    <property type="project" value="InterPro"/>
</dbReference>
<dbReference type="InterPro" id="IPR044991">
    <property type="entry name" value="TET_plant"/>
</dbReference>
<comment type="caution">
    <text evidence="7">The sequence shown here is derived from an EMBL/GenBank/DDBJ whole genome shotgun (WGS) entry which is preliminary data.</text>
</comment>
<keyword evidence="4" id="KW-1133">Transmembrane helix</keyword>
<evidence type="ECO:0000256" key="6">
    <source>
        <dbReference type="SAM" id="MobiDB-lite"/>
    </source>
</evidence>